<reference evidence="3 4" key="1">
    <citation type="journal article" date="2014" name="Genome Announc.">
        <title>Draft Genome Sequence of Marine Flavobacterium Jejuia pallidilutea Strain 11shimoA1 and Pigmentation Mutants.</title>
        <authorList>
            <person name="Takatani N."/>
            <person name="Nakanishi M."/>
            <person name="Meirelles P."/>
            <person name="Mino S."/>
            <person name="Suda W."/>
            <person name="Oshima K."/>
            <person name="Hattori M."/>
            <person name="Ohkuma M."/>
            <person name="Hosokawa M."/>
            <person name="Miyashita K."/>
            <person name="Thompson F.L."/>
            <person name="Niwa A."/>
            <person name="Sawabe T."/>
            <person name="Sawabe T."/>
        </authorList>
    </citation>
    <scope>NUCLEOTIDE SEQUENCE [LARGE SCALE GENOMIC DNA]</scope>
    <source>
        <strain evidence="3 4">JCM 19301</strain>
    </source>
</reference>
<gene>
    <name evidence="3" type="ORF">JCM19301_48</name>
</gene>
<accession>A0A090VV57</accession>
<dbReference type="EMBL" id="BBNR01000022">
    <property type="protein sequence ID" value="GAL68606.1"/>
    <property type="molecule type" value="Genomic_DNA"/>
</dbReference>
<dbReference type="STRING" id="504487.JCM19538_659"/>
<evidence type="ECO:0000259" key="2">
    <source>
        <dbReference type="Pfam" id="PF13239"/>
    </source>
</evidence>
<protein>
    <recommendedName>
        <fullName evidence="2">2TM domain-containing protein</fullName>
    </recommendedName>
</protein>
<proteinExistence type="predicted"/>
<keyword evidence="1" id="KW-1133">Transmembrane helix</keyword>
<keyword evidence="1" id="KW-0812">Transmembrane</keyword>
<sequence>MELKHKIMENYNIEPYNEKKYKNEDAYIRAEKRLKVLKGFYWHAFWYVAVNIFIVASIVRSGGDIWHFGTWSTPLFWGIGLGFHALDVFGKRFVFSKRWEERKINEFMEQEKRHWE</sequence>
<comment type="caution">
    <text evidence="3">The sequence shown here is derived from an EMBL/GenBank/DDBJ whole genome shotgun (WGS) entry which is preliminary data.</text>
</comment>
<feature type="transmembrane region" description="Helical" evidence="1">
    <location>
        <begin position="65"/>
        <end position="89"/>
    </location>
</feature>
<dbReference type="AlphaFoldDB" id="A0A090VV57"/>
<dbReference type="RefSeq" id="WP_238566327.1">
    <property type="nucleotide sequence ID" value="NZ_BBNR01000022.1"/>
</dbReference>
<name>A0A090VV57_9FLAO</name>
<evidence type="ECO:0000313" key="3">
    <source>
        <dbReference type="EMBL" id="GAL68606.1"/>
    </source>
</evidence>
<feature type="domain" description="2TM" evidence="2">
    <location>
        <begin position="29"/>
        <end position="109"/>
    </location>
</feature>
<organism evidence="3 4">
    <name type="scientific">Jejuia pallidilutea</name>
    <dbReference type="NCBI Taxonomy" id="504487"/>
    <lineage>
        <taxon>Bacteria</taxon>
        <taxon>Pseudomonadati</taxon>
        <taxon>Bacteroidota</taxon>
        <taxon>Flavobacteriia</taxon>
        <taxon>Flavobacteriales</taxon>
        <taxon>Flavobacteriaceae</taxon>
        <taxon>Jejuia</taxon>
    </lineage>
</organism>
<keyword evidence="1" id="KW-0472">Membrane</keyword>
<dbReference type="Proteomes" id="UP000029641">
    <property type="component" value="Unassembled WGS sequence"/>
</dbReference>
<dbReference type="InterPro" id="IPR025698">
    <property type="entry name" value="2TM_dom"/>
</dbReference>
<dbReference type="Pfam" id="PF13239">
    <property type="entry name" value="2TM"/>
    <property type="match status" value="1"/>
</dbReference>
<evidence type="ECO:0000256" key="1">
    <source>
        <dbReference type="SAM" id="Phobius"/>
    </source>
</evidence>
<evidence type="ECO:0000313" key="4">
    <source>
        <dbReference type="Proteomes" id="UP000029641"/>
    </source>
</evidence>
<feature type="transmembrane region" description="Helical" evidence="1">
    <location>
        <begin position="39"/>
        <end position="59"/>
    </location>
</feature>